<dbReference type="InterPro" id="IPR020846">
    <property type="entry name" value="MFS_dom"/>
</dbReference>
<dbReference type="PANTHER" id="PTHR48020">
    <property type="entry name" value="PROTON MYO-INOSITOL COTRANSPORTER"/>
    <property type="match status" value="1"/>
</dbReference>
<evidence type="ECO:0000313" key="8">
    <source>
        <dbReference type="EMBL" id="EZQ01652.1"/>
    </source>
</evidence>
<evidence type="ECO:0000256" key="5">
    <source>
        <dbReference type="ARBA" id="ARBA00023136"/>
    </source>
</evidence>
<keyword evidence="2" id="KW-0813">Transport</keyword>
<evidence type="ECO:0000256" key="3">
    <source>
        <dbReference type="ARBA" id="ARBA00022692"/>
    </source>
</evidence>
<dbReference type="Pfam" id="PF00083">
    <property type="entry name" value="Sugar_tr"/>
    <property type="match status" value="1"/>
</dbReference>
<dbReference type="PANTHER" id="PTHR48020:SF12">
    <property type="entry name" value="PROTON MYO-INOSITOL COTRANSPORTER"/>
    <property type="match status" value="1"/>
</dbReference>
<protein>
    <recommendedName>
        <fullName evidence="7">Major facilitator superfamily (MFS) profile domain-containing protein</fullName>
    </recommendedName>
</protein>
<keyword evidence="4 6" id="KW-1133">Transmembrane helix</keyword>
<dbReference type="Gene3D" id="1.20.1250.20">
    <property type="entry name" value="MFS general substrate transporter like domains"/>
    <property type="match status" value="1"/>
</dbReference>
<dbReference type="AlphaFoldDB" id="A0A031LHL5"/>
<evidence type="ECO:0000313" key="9">
    <source>
        <dbReference type="Proteomes" id="UP000024332"/>
    </source>
</evidence>
<feature type="transmembrane region" description="Helical" evidence="6">
    <location>
        <begin position="35"/>
        <end position="54"/>
    </location>
</feature>
<feature type="transmembrane region" description="Helical" evidence="6">
    <location>
        <begin position="60"/>
        <end position="82"/>
    </location>
</feature>
<dbReference type="PROSITE" id="PS50850">
    <property type="entry name" value="MFS"/>
    <property type="match status" value="1"/>
</dbReference>
<dbReference type="InterPro" id="IPR005828">
    <property type="entry name" value="MFS_sugar_transport-like"/>
</dbReference>
<evidence type="ECO:0000256" key="2">
    <source>
        <dbReference type="ARBA" id="ARBA00022448"/>
    </source>
</evidence>
<evidence type="ECO:0000256" key="1">
    <source>
        <dbReference type="ARBA" id="ARBA00004370"/>
    </source>
</evidence>
<evidence type="ECO:0000259" key="7">
    <source>
        <dbReference type="PROSITE" id="PS50850"/>
    </source>
</evidence>
<organism evidence="8 9">
    <name type="scientific">Candidatus Acidianus copahuensis</name>
    <dbReference type="NCBI Taxonomy" id="1160895"/>
    <lineage>
        <taxon>Archaea</taxon>
        <taxon>Thermoproteota</taxon>
        <taxon>Thermoprotei</taxon>
        <taxon>Sulfolobales</taxon>
        <taxon>Sulfolobaceae</taxon>
        <taxon>Acidianus</taxon>
    </lineage>
</organism>
<feature type="domain" description="Major facilitator superfamily (MFS) profile" evidence="7">
    <location>
        <begin position="1"/>
        <end position="86"/>
    </location>
</feature>
<proteinExistence type="predicted"/>
<keyword evidence="3 6" id="KW-0812">Transmembrane</keyword>
<dbReference type="EMBL" id="JFZT01000065">
    <property type="protein sequence ID" value="EZQ01652.1"/>
    <property type="molecule type" value="Genomic_DNA"/>
</dbReference>
<evidence type="ECO:0000256" key="6">
    <source>
        <dbReference type="SAM" id="Phobius"/>
    </source>
</evidence>
<reference evidence="8 9" key="1">
    <citation type="submission" date="2014-03" db="EMBL/GenBank/DDBJ databases">
        <title>Draft genome sequence of the novel thermoacidophilic archaea Acidianus copahuensis ALE1 strain, isolated from Copahue volcanic area in Neuquen Argentina.</title>
        <authorList>
            <person name="Urbieta M.S."/>
            <person name="Rascovan N."/>
            <person name="Castro C."/>
            <person name="Revale S."/>
            <person name="Giaveno M.A."/>
            <person name="Vazquez M.P."/>
            <person name="Donati E.R."/>
        </authorList>
    </citation>
    <scope>NUCLEOTIDE SEQUENCE [LARGE SCALE GENOMIC DNA]</scope>
    <source>
        <strain evidence="8 9">ALE1</strain>
    </source>
</reference>
<dbReference type="RefSeq" id="WP_048100697.1">
    <property type="nucleotide sequence ID" value="NZ_JFZT01000065.1"/>
</dbReference>
<comment type="caution">
    <text evidence="8">The sequence shown here is derived from an EMBL/GenBank/DDBJ whole genome shotgun (WGS) entry which is preliminary data.</text>
</comment>
<evidence type="ECO:0000256" key="4">
    <source>
        <dbReference type="ARBA" id="ARBA00022989"/>
    </source>
</evidence>
<feature type="transmembrane region" description="Helical" evidence="6">
    <location>
        <begin position="6"/>
        <end position="23"/>
    </location>
</feature>
<gene>
    <name evidence="8" type="ORF">CM19_12655</name>
</gene>
<dbReference type="InterPro" id="IPR050814">
    <property type="entry name" value="Myo-inositol_Transporter"/>
</dbReference>
<sequence>MILYLLFYHAGVGGVGWVLQGETLPTEFRGRGMGILAAIDWFSNFFIIYIFPFWKASFGIFPFFIFELILSVLTTIYVITLVPETKGVPLDEIPRLFNKNLKRYWKIAKKEESK</sequence>
<dbReference type="GO" id="GO:0022857">
    <property type="term" value="F:transmembrane transporter activity"/>
    <property type="evidence" value="ECO:0007669"/>
    <property type="project" value="InterPro"/>
</dbReference>
<dbReference type="InterPro" id="IPR036259">
    <property type="entry name" value="MFS_trans_sf"/>
</dbReference>
<dbReference type="SUPFAM" id="SSF103473">
    <property type="entry name" value="MFS general substrate transporter"/>
    <property type="match status" value="1"/>
</dbReference>
<dbReference type="Proteomes" id="UP000024332">
    <property type="component" value="Unassembled WGS sequence"/>
</dbReference>
<keyword evidence="5 6" id="KW-0472">Membrane</keyword>
<keyword evidence="9" id="KW-1185">Reference proteome</keyword>
<accession>A0A031LHL5</accession>
<dbReference type="GO" id="GO:0016020">
    <property type="term" value="C:membrane"/>
    <property type="evidence" value="ECO:0007669"/>
    <property type="project" value="UniProtKB-SubCell"/>
</dbReference>
<name>A0A031LHL5_9CREN</name>
<comment type="subcellular location">
    <subcellularLocation>
        <location evidence="1">Membrane</location>
    </subcellularLocation>
</comment>